<keyword evidence="3" id="KW-0479">Metal-binding</keyword>
<feature type="domain" description="Sulfatase N-terminal" evidence="5">
    <location>
        <begin position="13"/>
        <end position="303"/>
    </location>
</feature>
<dbReference type="AlphaFoldDB" id="A0ABD0J6Q6"/>
<sequence>MTSWLSSASRSKPNVLFLLVDDFRPFLRSYGESFMVTPNIDQLASKSVRFDRAYAQQAVCVPSRLSFTTGRRPLTLKVLDLKTYWRDPVRGGGNFTTLSQYFQQNGYVSHGAGKIYHNGKSSGGTFDYPYSWSDKVFFPDPTVDLGPKRSASYIYVNETATEKLKDTLVTDHAIRWLENRDTQKPFFLAVGFSKPHLPFAFPQKFLALYDETNIQLAKYRTPPAGLPRFVLNSWGELRGYADIKALGLASNELVLPDDVQFKLKQAYAAAVTHVDDQVGRLLSRLSELGLTNNTIITFISDHGL</sequence>
<dbReference type="InterPro" id="IPR024607">
    <property type="entry name" value="Sulfatase_CS"/>
</dbReference>
<proteinExistence type="inferred from homology"/>
<dbReference type="PANTHER" id="PTHR45953">
    <property type="entry name" value="IDURONATE 2-SULFATASE"/>
    <property type="match status" value="1"/>
</dbReference>
<comment type="similarity">
    <text evidence="2">Belongs to the sulfatase family.</text>
</comment>
<evidence type="ECO:0000256" key="3">
    <source>
        <dbReference type="ARBA" id="ARBA00022723"/>
    </source>
</evidence>
<comment type="cofactor">
    <cofactor evidence="1">
        <name>Ca(2+)</name>
        <dbReference type="ChEBI" id="CHEBI:29108"/>
    </cofactor>
</comment>
<evidence type="ECO:0000313" key="6">
    <source>
        <dbReference type="EMBL" id="KAK7462494.1"/>
    </source>
</evidence>
<name>A0ABD0J6Q6_9CAEN</name>
<dbReference type="Gene3D" id="3.40.720.10">
    <property type="entry name" value="Alkaline Phosphatase, subunit A"/>
    <property type="match status" value="1"/>
</dbReference>
<keyword evidence="4" id="KW-0378">Hydrolase</keyword>
<dbReference type="InterPro" id="IPR017850">
    <property type="entry name" value="Alkaline_phosphatase_core_sf"/>
</dbReference>
<dbReference type="Proteomes" id="UP001519460">
    <property type="component" value="Unassembled WGS sequence"/>
</dbReference>
<gene>
    <name evidence="6" type="ORF">BaRGS_00038463</name>
</gene>
<dbReference type="Pfam" id="PF00884">
    <property type="entry name" value="Sulfatase"/>
    <property type="match status" value="1"/>
</dbReference>
<dbReference type="PROSITE" id="PS00149">
    <property type="entry name" value="SULFATASE_2"/>
    <property type="match status" value="1"/>
</dbReference>
<evidence type="ECO:0000256" key="2">
    <source>
        <dbReference type="ARBA" id="ARBA00008779"/>
    </source>
</evidence>
<dbReference type="SUPFAM" id="SSF53649">
    <property type="entry name" value="Alkaline phosphatase-like"/>
    <property type="match status" value="1"/>
</dbReference>
<dbReference type="GO" id="GO:0016787">
    <property type="term" value="F:hydrolase activity"/>
    <property type="evidence" value="ECO:0007669"/>
    <property type="project" value="UniProtKB-KW"/>
</dbReference>
<dbReference type="EMBL" id="JACVVK020000622">
    <property type="protein sequence ID" value="KAK7462494.1"/>
    <property type="molecule type" value="Genomic_DNA"/>
</dbReference>
<evidence type="ECO:0000256" key="4">
    <source>
        <dbReference type="ARBA" id="ARBA00022801"/>
    </source>
</evidence>
<evidence type="ECO:0000313" key="7">
    <source>
        <dbReference type="Proteomes" id="UP001519460"/>
    </source>
</evidence>
<dbReference type="GO" id="GO:0046872">
    <property type="term" value="F:metal ion binding"/>
    <property type="evidence" value="ECO:0007669"/>
    <property type="project" value="UniProtKB-KW"/>
</dbReference>
<evidence type="ECO:0000259" key="5">
    <source>
        <dbReference type="Pfam" id="PF00884"/>
    </source>
</evidence>
<reference evidence="6 7" key="1">
    <citation type="journal article" date="2023" name="Sci. Data">
        <title>Genome assembly of the Korean intertidal mud-creeper Batillaria attramentaria.</title>
        <authorList>
            <person name="Patra A.K."/>
            <person name="Ho P.T."/>
            <person name="Jun S."/>
            <person name="Lee S.J."/>
            <person name="Kim Y."/>
            <person name="Won Y.J."/>
        </authorList>
    </citation>
    <scope>NUCLEOTIDE SEQUENCE [LARGE SCALE GENOMIC DNA]</scope>
    <source>
        <strain evidence="6">Wonlab-2016</strain>
    </source>
</reference>
<dbReference type="InterPro" id="IPR000917">
    <property type="entry name" value="Sulfatase_N"/>
</dbReference>
<dbReference type="PANTHER" id="PTHR45953:SF1">
    <property type="entry name" value="IDURONATE 2-SULFATASE"/>
    <property type="match status" value="1"/>
</dbReference>
<accession>A0ABD0J6Q6</accession>
<keyword evidence="7" id="KW-1185">Reference proteome</keyword>
<comment type="caution">
    <text evidence="6">The sequence shown here is derived from an EMBL/GenBank/DDBJ whole genome shotgun (WGS) entry which is preliminary data.</text>
</comment>
<organism evidence="6 7">
    <name type="scientific">Batillaria attramentaria</name>
    <dbReference type="NCBI Taxonomy" id="370345"/>
    <lineage>
        <taxon>Eukaryota</taxon>
        <taxon>Metazoa</taxon>
        <taxon>Spiralia</taxon>
        <taxon>Lophotrochozoa</taxon>
        <taxon>Mollusca</taxon>
        <taxon>Gastropoda</taxon>
        <taxon>Caenogastropoda</taxon>
        <taxon>Sorbeoconcha</taxon>
        <taxon>Cerithioidea</taxon>
        <taxon>Batillariidae</taxon>
        <taxon>Batillaria</taxon>
    </lineage>
</organism>
<protein>
    <recommendedName>
        <fullName evidence="5">Sulfatase N-terminal domain-containing protein</fullName>
    </recommendedName>
</protein>
<evidence type="ECO:0000256" key="1">
    <source>
        <dbReference type="ARBA" id="ARBA00001913"/>
    </source>
</evidence>